<feature type="binding site" evidence="4">
    <location>
        <position position="299"/>
    </location>
    <ligand>
        <name>S-adenosyl-L-methionine</name>
        <dbReference type="ChEBI" id="CHEBI:59789"/>
    </ligand>
</feature>
<reference evidence="7" key="1">
    <citation type="journal article" date="2022" name="Int. J. Syst. Evol. Microbiol.">
        <title>Nanobdella aerobiophila gen. nov., sp. nov., a thermoacidophilic, obligate ectosymbiotic archaeon, and proposal of Nanobdellaceae fam. nov., Nanobdellales ord. nov. and Nanobdellia class. nov.</title>
        <authorList>
            <person name="Kato S."/>
            <person name="Ogasawara A."/>
            <person name="Itoh T."/>
            <person name="Sakai H.D."/>
            <person name="Shimizu M."/>
            <person name="Yuki M."/>
            <person name="Kaneko M."/>
            <person name="Takashina T."/>
            <person name="Ohkuma M."/>
        </authorList>
    </citation>
    <scope>NUCLEOTIDE SEQUENCE [LARGE SCALE GENOMIC DNA]</scope>
    <source>
        <strain evidence="7">MJ1</strain>
    </source>
</reference>
<dbReference type="EMBL" id="AP019769">
    <property type="protein sequence ID" value="BBL45609.1"/>
    <property type="molecule type" value="Genomic_DNA"/>
</dbReference>
<feature type="active site" description="Nucleophile" evidence="4">
    <location>
        <position position="326"/>
    </location>
</feature>
<dbReference type="InterPro" id="IPR030390">
    <property type="entry name" value="MeTrfase_TrmA_AS"/>
</dbReference>
<evidence type="ECO:0000256" key="1">
    <source>
        <dbReference type="ARBA" id="ARBA00022603"/>
    </source>
</evidence>
<dbReference type="Gene3D" id="3.40.50.150">
    <property type="entry name" value="Vaccinia Virus protein VP39"/>
    <property type="match status" value="1"/>
</dbReference>
<comment type="similarity">
    <text evidence="4">Belongs to the class I-like SAM-binding methyltransferase superfamily. RNA M5U methyltransferase family.</text>
</comment>
<evidence type="ECO:0000313" key="6">
    <source>
        <dbReference type="EMBL" id="BBL45609.1"/>
    </source>
</evidence>
<evidence type="ECO:0000256" key="2">
    <source>
        <dbReference type="ARBA" id="ARBA00022679"/>
    </source>
</evidence>
<keyword evidence="7" id="KW-1185">Reference proteome</keyword>
<accession>A0A915WRU2</accession>
<dbReference type="GO" id="GO:0008173">
    <property type="term" value="F:RNA methyltransferase activity"/>
    <property type="evidence" value="ECO:0007669"/>
    <property type="project" value="InterPro"/>
</dbReference>
<evidence type="ECO:0000256" key="3">
    <source>
        <dbReference type="ARBA" id="ARBA00022691"/>
    </source>
</evidence>
<dbReference type="AlphaFoldDB" id="A0A915WRU2"/>
<dbReference type="Proteomes" id="UP001055553">
    <property type="component" value="Chromosome"/>
</dbReference>
<dbReference type="NCBIfam" id="TIGR00479">
    <property type="entry name" value="rumA"/>
    <property type="match status" value="1"/>
</dbReference>
<feature type="active site" evidence="5">
    <location>
        <position position="326"/>
    </location>
</feature>
<dbReference type="InterPro" id="IPR010280">
    <property type="entry name" value="U5_MeTrfase_fam"/>
</dbReference>
<evidence type="ECO:0000256" key="5">
    <source>
        <dbReference type="PROSITE-ProRule" id="PRU10015"/>
    </source>
</evidence>
<keyword evidence="2 4" id="KW-0808">Transferase</keyword>
<keyword evidence="3 4" id="KW-0949">S-adenosyl-L-methionine</keyword>
<evidence type="ECO:0000313" key="7">
    <source>
        <dbReference type="Proteomes" id="UP001055553"/>
    </source>
</evidence>
<dbReference type="PROSITE" id="PS01230">
    <property type="entry name" value="TRMA_1"/>
    <property type="match status" value="1"/>
</dbReference>
<sequence>MICKYFNKCGGCQIQNLSYNKQIEYKINKFIEIFNLEPDEVIKSPKIFYYRNRMDYAVGKNYEVGLKEYKKWYSYIDIDECYLQSEESNIIRNRFRDFIINNKLEPWNNIDHTGFIRYIVIREGKFTNERMVNIVTSNTENIEYYKNIFLEFYKEIKKYVNSFYWTINNTISDVSYGDINYNLNNNNYIKEKALDNIYYISPNNFYQPNSYTAEILLKYVKELSNIKENDIVYDLYSGSGFYAIELSKYSNYVYAIDNSIENKKMFEVNKNINNIKNLRFLLSRVEDIEKISADKIIVDPPRSGLGKGVIKKIINSYPKDIIYISCYPETQKRDIDYFINAGYKINNKILIDQFPNTFHMETIFTLKK</sequence>
<name>A0A915WRU2_9ARCH</name>
<dbReference type="Pfam" id="PF05958">
    <property type="entry name" value="tRNA_U5-meth_tr"/>
    <property type="match status" value="1"/>
</dbReference>
<feature type="binding site" evidence="4">
    <location>
        <position position="257"/>
    </location>
    <ligand>
        <name>S-adenosyl-L-methionine</name>
        <dbReference type="ChEBI" id="CHEBI:59789"/>
    </ligand>
</feature>
<dbReference type="GO" id="GO:0006396">
    <property type="term" value="P:RNA processing"/>
    <property type="evidence" value="ECO:0007669"/>
    <property type="project" value="InterPro"/>
</dbReference>
<proteinExistence type="inferred from homology"/>
<feature type="binding site" evidence="4">
    <location>
        <position position="236"/>
    </location>
    <ligand>
        <name>S-adenosyl-L-methionine</name>
        <dbReference type="ChEBI" id="CHEBI:59789"/>
    </ligand>
</feature>
<dbReference type="PANTHER" id="PTHR11061">
    <property type="entry name" value="RNA M5U METHYLTRANSFERASE"/>
    <property type="match status" value="1"/>
</dbReference>
<protein>
    <submittedName>
        <fullName evidence="6">SAM-dependent methyltransferase</fullName>
    </submittedName>
</protein>
<dbReference type="Gene3D" id="2.40.50.1070">
    <property type="match status" value="1"/>
</dbReference>
<dbReference type="SUPFAM" id="SSF53335">
    <property type="entry name" value="S-adenosyl-L-methionine-dependent methyltransferases"/>
    <property type="match status" value="1"/>
</dbReference>
<keyword evidence="1 4" id="KW-0489">Methyltransferase</keyword>
<dbReference type="InterPro" id="IPR029063">
    <property type="entry name" value="SAM-dependent_MTases_sf"/>
</dbReference>
<dbReference type="GO" id="GO:0032259">
    <property type="term" value="P:methylation"/>
    <property type="evidence" value="ECO:0007669"/>
    <property type="project" value="UniProtKB-KW"/>
</dbReference>
<dbReference type="PANTHER" id="PTHR11061:SF30">
    <property type="entry name" value="TRNA (URACIL(54)-C(5))-METHYLTRANSFERASE"/>
    <property type="match status" value="1"/>
</dbReference>
<organism evidence="6 7">
    <name type="scientific">Nanobdella aerobiophila</name>
    <dbReference type="NCBI Taxonomy" id="2586965"/>
    <lineage>
        <taxon>Archaea</taxon>
        <taxon>Nanobdellota</taxon>
        <taxon>Nanobdellia</taxon>
        <taxon>Nanobdellales</taxon>
        <taxon>Nanobdellaceae</taxon>
        <taxon>Nanobdella</taxon>
    </lineage>
</organism>
<dbReference type="PROSITE" id="PS51687">
    <property type="entry name" value="SAM_MT_RNA_M5U"/>
    <property type="match status" value="1"/>
</dbReference>
<feature type="binding site" evidence="4">
    <location>
        <position position="207"/>
    </location>
    <ligand>
        <name>S-adenosyl-L-methionine</name>
        <dbReference type="ChEBI" id="CHEBI:59789"/>
    </ligand>
</feature>
<dbReference type="KEGG" id="naer:MJ1_0450"/>
<evidence type="ECO:0000256" key="4">
    <source>
        <dbReference type="PROSITE-ProRule" id="PRU01024"/>
    </source>
</evidence>
<gene>
    <name evidence="6" type="ORF">MJ1_0450</name>
</gene>